<keyword evidence="2" id="KW-0812">Transmembrane</keyword>
<dbReference type="OrthoDB" id="231157at2"/>
<dbReference type="KEGG" id="rul:UC8_25330"/>
<evidence type="ECO:0000313" key="3">
    <source>
        <dbReference type="EMBL" id="QEG40519.1"/>
    </source>
</evidence>
<feature type="transmembrane region" description="Helical" evidence="2">
    <location>
        <begin position="12"/>
        <end position="33"/>
    </location>
</feature>
<protein>
    <recommendedName>
        <fullName evidence="5">Prepilin-type N-terminal cleavage/methylation domain-containing protein</fullName>
    </recommendedName>
</protein>
<name>A0A5B9QRH7_9BACT</name>
<sequence>MCKLMCNRSRQAFTIVEMLIAMAVTLLMMVALGKMFQSVGRGMQDSRANVEMSARLRTITFRLKDELSRCTANMTPPHSAGEGAGYLVYYDGPVTDATTMLFTNPSSLPDDQLIDYRPTSKFGDYDDYLAFTAVAEGDAYFTGVIPDYLQNPSSPTPLKLVTTTSKYAEIVYWLQPVRDTAGVIIDRDNDLLPDRMNLHRRVLLIRPDLNNAAGVLPLALPIPSTNPSGTNVPMVMRQYDPSTIASTGSPQYFYNQGWPANYRQVLEVYQDCDLSIRRNLTSSGLPDGPNVSANSLDDLTLPHNRFAHVRIPGGTGVMSGVGTSTTLTSMPILDLAGPDTYVKAAEVNGLLGRRVELTSGFLSADYSLRGVRLGEDIVLPGVTAFDVKAFDAEAPVLIHVGADGRPGSSGSAIVDYGMLGSDDVVLTPSDPGFGTALRGTSAATTSPFDSMSPWSFVVGSTGAFVDLDYVYKAAGPTRAPGGVGGPLGTNILTFCNTPFSGFDGFGGAGTFRFPSALAKSGCYIPNQVVAANAPTYPNADPQFYQPVFDTYADDYEFDGFNQAPDPSGSSSKGTVWYARPATVTPAILANIDEGNDGLDSNNANGVDDDGERETSPPMTASMRALQVQIRIEDQSTRQSRQMTVTQEFVQ</sequence>
<dbReference type="AlphaFoldDB" id="A0A5B9QRH7"/>
<dbReference type="Proteomes" id="UP000325286">
    <property type="component" value="Chromosome"/>
</dbReference>
<dbReference type="EMBL" id="CP042914">
    <property type="protein sequence ID" value="QEG40519.1"/>
    <property type="molecule type" value="Genomic_DNA"/>
</dbReference>
<evidence type="ECO:0000256" key="2">
    <source>
        <dbReference type="SAM" id="Phobius"/>
    </source>
</evidence>
<evidence type="ECO:0000256" key="1">
    <source>
        <dbReference type="SAM" id="MobiDB-lite"/>
    </source>
</evidence>
<organism evidence="3 4">
    <name type="scientific">Roseimaritima ulvae</name>
    <dbReference type="NCBI Taxonomy" id="980254"/>
    <lineage>
        <taxon>Bacteria</taxon>
        <taxon>Pseudomonadati</taxon>
        <taxon>Planctomycetota</taxon>
        <taxon>Planctomycetia</taxon>
        <taxon>Pirellulales</taxon>
        <taxon>Pirellulaceae</taxon>
        <taxon>Roseimaritima</taxon>
    </lineage>
</organism>
<accession>A0A5B9QRH7</accession>
<gene>
    <name evidence="3" type="ORF">UC8_25330</name>
</gene>
<keyword evidence="2" id="KW-0472">Membrane</keyword>
<evidence type="ECO:0000313" key="4">
    <source>
        <dbReference type="Proteomes" id="UP000325286"/>
    </source>
</evidence>
<keyword evidence="2" id="KW-1133">Transmembrane helix</keyword>
<dbReference type="RefSeq" id="WP_068130498.1">
    <property type="nucleotide sequence ID" value="NZ_LWSJ01000006.1"/>
</dbReference>
<feature type="region of interest" description="Disordered" evidence="1">
    <location>
        <begin position="591"/>
        <end position="618"/>
    </location>
</feature>
<dbReference type="InterPro" id="IPR012902">
    <property type="entry name" value="N_methyl_site"/>
</dbReference>
<keyword evidence="4" id="KW-1185">Reference proteome</keyword>
<proteinExistence type="predicted"/>
<evidence type="ECO:0008006" key="5">
    <source>
        <dbReference type="Google" id="ProtNLM"/>
    </source>
</evidence>
<reference evidence="3 4" key="1">
    <citation type="submission" date="2019-08" db="EMBL/GenBank/DDBJ databases">
        <title>Deep-cultivation of Planctomycetes and their phenomic and genomic characterization uncovers novel biology.</title>
        <authorList>
            <person name="Wiegand S."/>
            <person name="Jogler M."/>
            <person name="Boedeker C."/>
            <person name="Pinto D."/>
            <person name="Vollmers J."/>
            <person name="Rivas-Marin E."/>
            <person name="Kohn T."/>
            <person name="Peeters S.H."/>
            <person name="Heuer A."/>
            <person name="Rast P."/>
            <person name="Oberbeckmann S."/>
            <person name="Bunk B."/>
            <person name="Jeske O."/>
            <person name="Meyerdierks A."/>
            <person name="Storesund J.E."/>
            <person name="Kallscheuer N."/>
            <person name="Luecker S."/>
            <person name="Lage O.M."/>
            <person name="Pohl T."/>
            <person name="Merkel B.J."/>
            <person name="Hornburger P."/>
            <person name="Mueller R.-W."/>
            <person name="Bruemmer F."/>
            <person name="Labrenz M."/>
            <person name="Spormann A.M."/>
            <person name="Op den Camp H."/>
            <person name="Overmann J."/>
            <person name="Amann R."/>
            <person name="Jetten M.S.M."/>
            <person name="Mascher T."/>
            <person name="Medema M.H."/>
            <person name="Devos D.P."/>
            <person name="Kaster A.-K."/>
            <person name="Ovreas L."/>
            <person name="Rohde M."/>
            <person name="Galperin M.Y."/>
            <person name="Jogler C."/>
        </authorList>
    </citation>
    <scope>NUCLEOTIDE SEQUENCE [LARGE SCALE GENOMIC DNA]</scope>
    <source>
        <strain evidence="3 4">UC8</strain>
    </source>
</reference>
<dbReference type="Pfam" id="PF07963">
    <property type="entry name" value="N_methyl"/>
    <property type="match status" value="1"/>
</dbReference>